<organism evidence="2 3">
    <name type="scientific">Salinibacter ruber</name>
    <dbReference type="NCBI Taxonomy" id="146919"/>
    <lineage>
        <taxon>Bacteria</taxon>
        <taxon>Pseudomonadati</taxon>
        <taxon>Rhodothermota</taxon>
        <taxon>Rhodothermia</taxon>
        <taxon>Rhodothermales</taxon>
        <taxon>Salinibacteraceae</taxon>
        <taxon>Salinibacter</taxon>
    </lineage>
</organism>
<evidence type="ECO:0000313" key="3">
    <source>
        <dbReference type="Proteomes" id="UP001155144"/>
    </source>
</evidence>
<comment type="caution">
    <text evidence="2">The sequence shown here is derived from an EMBL/GenBank/DDBJ whole genome shotgun (WGS) entry which is preliminary data.</text>
</comment>
<proteinExistence type="predicted"/>
<protein>
    <submittedName>
        <fullName evidence="2">Uncharacterized protein</fullName>
    </submittedName>
</protein>
<dbReference type="RefSeq" id="WP_013061281.1">
    <property type="nucleotide sequence ID" value="NZ_CALTRV010000002.1"/>
</dbReference>
<evidence type="ECO:0000313" key="2">
    <source>
        <dbReference type="EMBL" id="MCS4121570.1"/>
    </source>
</evidence>
<accession>A0A840DCZ0</accession>
<dbReference type="AlphaFoldDB" id="A0A840DCZ0"/>
<reference evidence="2" key="1">
    <citation type="submission" date="2022-08" db="EMBL/GenBank/DDBJ databases">
        <title>Genomic Encyclopedia of Type Strains, Phase V (KMG-V): Genome sequencing to study the core and pangenomes of soil and plant-associated prokaryotes.</title>
        <authorList>
            <person name="Whitman W."/>
        </authorList>
    </citation>
    <scope>NUCLEOTIDE SEQUENCE</scope>
    <source>
        <strain evidence="1">SP2017</strain>
        <strain evidence="2">SP3026</strain>
    </source>
</reference>
<dbReference type="EMBL" id="JANUBB010000003">
    <property type="protein sequence ID" value="MCS3950866.1"/>
    <property type="molecule type" value="Genomic_DNA"/>
</dbReference>
<name>A0A840DCZ0_9BACT</name>
<gene>
    <name evidence="2" type="ORF">GGP45_001923</name>
    <name evidence="1" type="ORF">GGP83_000807</name>
</gene>
<dbReference type="Proteomes" id="UP001155010">
    <property type="component" value="Unassembled WGS sequence"/>
</dbReference>
<sequence length="97" mass="11227">MRPPFSGPNGPRSLTDREAKVARRVRRALYLPESMSEEEVARQFRDSVAWRRARLVLASEELRGRLAEALGPLASRMRGHARSLFRRARGVWGRLWE</sequence>
<dbReference type="EMBL" id="JANUBL010000003">
    <property type="protein sequence ID" value="MCS4121570.1"/>
    <property type="molecule type" value="Genomic_DNA"/>
</dbReference>
<dbReference type="GeneID" id="83727601"/>
<dbReference type="Proteomes" id="UP001155144">
    <property type="component" value="Unassembled WGS sequence"/>
</dbReference>
<evidence type="ECO:0000313" key="1">
    <source>
        <dbReference type="EMBL" id="MCS3950866.1"/>
    </source>
</evidence>